<evidence type="ECO:0000313" key="3">
    <source>
        <dbReference type="EMBL" id="ACK71388.1"/>
    </source>
</evidence>
<dbReference type="HOGENOM" id="CLU_056357_0_0_3"/>
<keyword evidence="2" id="KW-0472">Membrane</keyword>
<dbReference type="KEGG" id="cyc:PCC7424_2986"/>
<protein>
    <recommendedName>
        <fullName evidence="5">Type II secretion system protein GspC N-terminal domain-containing protein</fullName>
    </recommendedName>
</protein>
<keyword evidence="2" id="KW-1133">Transmembrane helix</keyword>
<dbReference type="Gene3D" id="2.30.30.830">
    <property type="match status" value="1"/>
</dbReference>
<dbReference type="eggNOG" id="COG3168">
    <property type="taxonomic scope" value="Bacteria"/>
</dbReference>
<dbReference type="RefSeq" id="WP_015954985.1">
    <property type="nucleotide sequence ID" value="NC_011729.1"/>
</dbReference>
<dbReference type="AlphaFoldDB" id="B7KA32"/>
<evidence type="ECO:0000256" key="2">
    <source>
        <dbReference type="SAM" id="Phobius"/>
    </source>
</evidence>
<gene>
    <name evidence="3" type="ordered locus">PCC7424_2986</name>
</gene>
<organism evidence="3 4">
    <name type="scientific">Gloeothece citriformis (strain PCC 7424)</name>
    <name type="common">Cyanothece sp. (strain PCC 7424)</name>
    <dbReference type="NCBI Taxonomy" id="65393"/>
    <lineage>
        <taxon>Bacteria</taxon>
        <taxon>Bacillati</taxon>
        <taxon>Cyanobacteriota</taxon>
        <taxon>Cyanophyceae</taxon>
        <taxon>Oscillatoriophycideae</taxon>
        <taxon>Chroococcales</taxon>
        <taxon>Aphanothecaceae</taxon>
        <taxon>Gloeothece</taxon>
        <taxon>Gloeothece citriformis</taxon>
    </lineage>
</organism>
<dbReference type="STRING" id="65393.PCC7424_2986"/>
<evidence type="ECO:0000313" key="4">
    <source>
        <dbReference type="Proteomes" id="UP000002384"/>
    </source>
</evidence>
<proteinExistence type="predicted"/>
<keyword evidence="4" id="KW-1185">Reference proteome</keyword>
<feature type="transmembrane region" description="Helical" evidence="2">
    <location>
        <begin position="18"/>
        <end position="35"/>
    </location>
</feature>
<dbReference type="OrthoDB" id="428674at2"/>
<reference evidence="4" key="1">
    <citation type="journal article" date="2011" name="MBio">
        <title>Novel metabolic attributes of the genus Cyanothece, comprising a group of unicellular nitrogen-fixing Cyanobacteria.</title>
        <authorList>
            <person name="Bandyopadhyay A."/>
            <person name="Elvitigala T."/>
            <person name="Welsh E."/>
            <person name="Stockel J."/>
            <person name="Liberton M."/>
            <person name="Min H."/>
            <person name="Sherman L.A."/>
            <person name="Pakrasi H.B."/>
        </authorList>
    </citation>
    <scope>NUCLEOTIDE SEQUENCE [LARGE SCALE GENOMIC DNA]</scope>
    <source>
        <strain evidence="4">PCC 7424</strain>
    </source>
</reference>
<accession>B7KA32</accession>
<dbReference type="EMBL" id="CP001291">
    <property type="protein sequence ID" value="ACK71388.1"/>
    <property type="molecule type" value="Genomic_DNA"/>
</dbReference>
<keyword evidence="2" id="KW-0812">Transmembrane</keyword>
<feature type="region of interest" description="Disordered" evidence="1">
    <location>
        <begin position="80"/>
        <end position="106"/>
    </location>
</feature>
<evidence type="ECO:0008006" key="5">
    <source>
        <dbReference type="Google" id="ProtNLM"/>
    </source>
</evidence>
<evidence type="ECO:0000256" key="1">
    <source>
        <dbReference type="SAM" id="MobiDB-lite"/>
    </source>
</evidence>
<dbReference type="Proteomes" id="UP000002384">
    <property type="component" value="Chromosome"/>
</dbReference>
<name>B7KA32_GLOC7</name>
<sequence length="257" mass="27799">MIPNFNYKQNLKFSFDKILFIMACAYLVAVIFGLMSQGKLKLPGITPSSKQATSQTQTPSLDNEEFIAYLQKSLEILERKQQQPNPNPPSNPIPTQAIKIPPPPVNSASAPQIIEKIYVPVYPQVQQPQTLSVNPPIATPPTQVQIPSPPPLPVPNQLPIQPPKPPSTVPVLTPPEVSALPQTVPPSVSSSNNALLVGLLEAGDKSSALFTVDGQTRRIQLGEVIGTTGWMLKSVENQQVLISRNGAVRALQVGQNF</sequence>